<evidence type="ECO:0000256" key="7">
    <source>
        <dbReference type="SAM" id="Phobius"/>
    </source>
</evidence>
<feature type="domain" description="BHLH" evidence="9">
    <location>
        <begin position="11"/>
        <end position="68"/>
    </location>
</feature>
<feature type="domain" description="Major facilitator superfamily (MFS) profile" evidence="8">
    <location>
        <begin position="891"/>
        <end position="1317"/>
    </location>
</feature>
<dbReference type="InterPro" id="IPR036259">
    <property type="entry name" value="MFS_trans_sf"/>
</dbReference>
<keyword evidence="4 7" id="KW-0472">Membrane</keyword>
<protein>
    <submittedName>
        <fullName evidence="10">Oidioi.mRNA.OKI2018_I69.chr2.g6739.t1.cds</fullName>
    </submittedName>
</protein>
<dbReference type="SMART" id="SM00353">
    <property type="entry name" value="HLH"/>
    <property type="match status" value="1"/>
</dbReference>
<feature type="transmembrane region" description="Helical" evidence="7">
    <location>
        <begin position="1272"/>
        <end position="1292"/>
    </location>
</feature>
<dbReference type="PROSITE" id="PS00216">
    <property type="entry name" value="SUGAR_TRANSPORT_1"/>
    <property type="match status" value="1"/>
</dbReference>
<evidence type="ECO:0000313" key="11">
    <source>
        <dbReference type="Proteomes" id="UP001158576"/>
    </source>
</evidence>
<dbReference type="InterPro" id="IPR005828">
    <property type="entry name" value="MFS_sugar_transport-like"/>
</dbReference>
<evidence type="ECO:0000256" key="1">
    <source>
        <dbReference type="ARBA" id="ARBA00004141"/>
    </source>
</evidence>
<dbReference type="CDD" id="cd11410">
    <property type="entry name" value="bHLH_O_HES"/>
    <property type="match status" value="1"/>
</dbReference>
<proteinExistence type="predicted"/>
<organism evidence="10 11">
    <name type="scientific">Oikopleura dioica</name>
    <name type="common">Tunicate</name>
    <dbReference type="NCBI Taxonomy" id="34765"/>
    <lineage>
        <taxon>Eukaryota</taxon>
        <taxon>Metazoa</taxon>
        <taxon>Chordata</taxon>
        <taxon>Tunicata</taxon>
        <taxon>Appendicularia</taxon>
        <taxon>Copelata</taxon>
        <taxon>Oikopleuridae</taxon>
        <taxon>Oikopleura</taxon>
    </lineage>
</organism>
<feature type="region of interest" description="Disordered" evidence="6">
    <location>
        <begin position="248"/>
        <end position="288"/>
    </location>
</feature>
<comment type="subcellular location">
    <subcellularLocation>
        <location evidence="1">Membrane</location>
        <topology evidence="1">Multi-pass membrane protein</topology>
    </subcellularLocation>
</comment>
<gene>
    <name evidence="10" type="ORF">OKIOD_LOCUS15504</name>
</gene>
<dbReference type="Gene3D" id="1.20.1250.20">
    <property type="entry name" value="MFS general substrate transporter like domains"/>
    <property type="match status" value="1"/>
</dbReference>
<dbReference type="Proteomes" id="UP001158576">
    <property type="component" value="Chromosome 2"/>
</dbReference>
<dbReference type="Pfam" id="PF00010">
    <property type="entry name" value="HLH"/>
    <property type="match status" value="1"/>
</dbReference>
<dbReference type="SUPFAM" id="SSF47459">
    <property type="entry name" value="HLH, helix-loop-helix DNA-binding domain"/>
    <property type="match status" value="1"/>
</dbReference>
<evidence type="ECO:0000256" key="2">
    <source>
        <dbReference type="ARBA" id="ARBA00022692"/>
    </source>
</evidence>
<keyword evidence="5" id="KW-0175">Coiled coil</keyword>
<evidence type="ECO:0000259" key="8">
    <source>
        <dbReference type="PROSITE" id="PS50850"/>
    </source>
</evidence>
<feature type="transmembrane region" description="Helical" evidence="7">
    <location>
        <begin position="1241"/>
        <end position="1260"/>
    </location>
</feature>
<dbReference type="PANTHER" id="PTHR24064">
    <property type="entry name" value="SOLUTE CARRIER FAMILY 22 MEMBER"/>
    <property type="match status" value="1"/>
</dbReference>
<dbReference type="Pfam" id="PF00083">
    <property type="entry name" value="Sugar_tr"/>
    <property type="match status" value="1"/>
</dbReference>
<feature type="transmembrane region" description="Helical" evidence="7">
    <location>
        <begin position="1134"/>
        <end position="1152"/>
    </location>
</feature>
<dbReference type="InterPro" id="IPR036638">
    <property type="entry name" value="HLH_DNA-bd_sf"/>
</dbReference>
<sequence length="1317" mass="148231">MSKFPGYQIEKVAITKPLMEKRRRERMNKALNEMKNILLETMGREITCHSKLEKADILENAVDYLKLLRDVYGILPGAPLAQCIREPITSDEFFKVLGKTKDQVDQELDAEALSRQLKKGLAACKNVVEATLQGYVKTFLTRYGQSRMENGGWPLPPSKKSKEHKRNVALVTKFLKNSSEYTGFCLIVYAEEIPEEKKPRLELEPASSIIDVEMATDYQQEAINFIRSFDAFGKEDYEKLVEALRHRRQNTTEAVTTSLSQLSTSETPASQAPSSQAAPSQASTSSEYLPAVGGRNYERVEDDVIAKARLVRGCVELNVSSRSMIAIAEMYGFPSVTDRTARIWIGATERLHSEHLLEVIRLDKPFGLGFDGSKLAMQKYEVVTVLVPGEQNFCMAMLPVATENVDIVMNAFTKLFDSLPADLQTTFAKNCKFLINDNAAVAKSIAKKVDAFLSTKYSLTREHLTCSMHSAMHLERTLEASLVDEASRCYVLMKGLLTTSRTHGYQGSLGNKFQLFLEGVKIKRRLDIPITPFQLEQNIRFGVFYRNAAVGCVTYDLIVEFLALEGKEKEAEIVKNAKPVYIPELVSVHLLWNHLCLFFWTETAKEATLDEYKKLIKTFQETVELVRDAACPALFLTSEGNPMKRTGDNGIPGFSQLLNSILDDESGAADLNERIRRKLDPLLATFSRFEQLPKEDIQGLVALTNVHAERCFSIAKDTFVSKFNSTKLASVFCCRINSTLSHFMDDEETLRRCFRGLYADEKRRSDVRKSAHAAAVSEMMETIDKEASLKARLQGLTELAVALDALPKDASKFDAAFQAFTKANAVVADFGVVTRDEAYDSFTSAIRLKMTDEQKETAANKVKEANKKRKQHKKRFDWVFHFLPAITKYHLLLVTLIGYVATIGGYTAVFPVFAQYKPPARCPTSLDTEPSLSSFNFTFDEINDLTKIPQEPFKECEYYQLDFSSCENDEKDEFLQCAKNLTNDETSSCSAEEAIFDTSQFTSTVPTEFHIACGSQLNGLATSLSFIGLFIGAGTGGYMSDKYGRKVTIMAGIFLNGLFFLCQALVPGYWAFVIFRILVQGSNQAAYLTFTVYCCEIVGPEGRAYTGMIPNFTFAIGYMIMSWFSMLFPDWRELTLFITALTFPFLLTWWLWPESPRYLYQSGKYEEAEKVMKHFFRKCGITWDSEEAALLVNTEEAVLEKLKEKCQENKTSEITDTSSAKTYSAIDLFTSGVPMARTSLIVCYQFIAITCAYYGLSFGAGSLPGSVFLNNVINGAVEVIAYVVAFFLLNVLGKLQNWRKLTLRNKLLKLEKDEKRC</sequence>
<dbReference type="PROSITE" id="PS50850">
    <property type="entry name" value="MFS"/>
    <property type="match status" value="1"/>
</dbReference>
<accession>A0ABN7TA35</accession>
<dbReference type="EMBL" id="OU015567">
    <property type="protein sequence ID" value="CAG5112532.1"/>
    <property type="molecule type" value="Genomic_DNA"/>
</dbReference>
<keyword evidence="11" id="KW-1185">Reference proteome</keyword>
<evidence type="ECO:0000256" key="5">
    <source>
        <dbReference type="SAM" id="Coils"/>
    </source>
</evidence>
<feature type="compositionally biased region" description="Low complexity" evidence="6">
    <location>
        <begin position="256"/>
        <end position="287"/>
    </location>
</feature>
<dbReference type="InterPro" id="IPR005829">
    <property type="entry name" value="Sugar_transporter_CS"/>
</dbReference>
<evidence type="ECO:0000256" key="3">
    <source>
        <dbReference type="ARBA" id="ARBA00022989"/>
    </source>
</evidence>
<evidence type="ECO:0000256" key="4">
    <source>
        <dbReference type="ARBA" id="ARBA00023136"/>
    </source>
</evidence>
<keyword evidence="3 7" id="KW-1133">Transmembrane helix</keyword>
<feature type="coiled-coil region" evidence="5">
    <location>
        <begin position="848"/>
        <end position="875"/>
    </location>
</feature>
<feature type="transmembrane region" description="Helical" evidence="7">
    <location>
        <begin position="889"/>
        <end position="913"/>
    </location>
</feature>
<evidence type="ECO:0000256" key="6">
    <source>
        <dbReference type="SAM" id="MobiDB-lite"/>
    </source>
</evidence>
<dbReference type="SUPFAM" id="SSF103473">
    <property type="entry name" value="MFS general substrate transporter"/>
    <property type="match status" value="1"/>
</dbReference>
<evidence type="ECO:0000313" key="10">
    <source>
        <dbReference type="EMBL" id="CAG5112532.1"/>
    </source>
</evidence>
<dbReference type="Gene3D" id="4.10.280.10">
    <property type="entry name" value="Helix-loop-helix DNA-binding domain"/>
    <property type="match status" value="1"/>
</dbReference>
<feature type="transmembrane region" description="Helical" evidence="7">
    <location>
        <begin position="1047"/>
        <end position="1066"/>
    </location>
</feature>
<dbReference type="InterPro" id="IPR020846">
    <property type="entry name" value="MFS_dom"/>
</dbReference>
<keyword evidence="2 7" id="KW-0812">Transmembrane</keyword>
<name>A0ABN7TA35_OIKDI</name>
<reference evidence="10 11" key="1">
    <citation type="submission" date="2021-04" db="EMBL/GenBank/DDBJ databases">
        <authorList>
            <person name="Bliznina A."/>
        </authorList>
    </citation>
    <scope>NUCLEOTIDE SEQUENCE [LARGE SCALE GENOMIC DNA]</scope>
</reference>
<evidence type="ECO:0000259" key="9">
    <source>
        <dbReference type="PROSITE" id="PS50888"/>
    </source>
</evidence>
<feature type="transmembrane region" description="Helical" evidence="7">
    <location>
        <begin position="1107"/>
        <end position="1128"/>
    </location>
</feature>
<dbReference type="InterPro" id="IPR011598">
    <property type="entry name" value="bHLH_dom"/>
</dbReference>
<dbReference type="PROSITE" id="PS50888">
    <property type="entry name" value="BHLH"/>
    <property type="match status" value="1"/>
</dbReference>